<sequence length="85" mass="9247">MTHDATTSNAQHGAGEALSPVSSASSDRRNSDQWDASKVPPSRFQKRKGSIYAVPSSRDGHIDSNYAAKFHEKHAEKGYLGFGKK</sequence>
<feature type="compositionally biased region" description="Polar residues" evidence="1">
    <location>
        <begin position="1"/>
        <end position="11"/>
    </location>
</feature>
<evidence type="ECO:0000256" key="1">
    <source>
        <dbReference type="SAM" id="MobiDB-lite"/>
    </source>
</evidence>
<evidence type="ECO:0000313" key="3">
    <source>
        <dbReference type="Proteomes" id="UP001174934"/>
    </source>
</evidence>
<name>A0AA40CA83_9PEZI</name>
<dbReference type="EMBL" id="JAULSR010000002">
    <property type="protein sequence ID" value="KAK0629948.1"/>
    <property type="molecule type" value="Genomic_DNA"/>
</dbReference>
<proteinExistence type="predicted"/>
<keyword evidence="3" id="KW-1185">Reference proteome</keyword>
<comment type="caution">
    <text evidence="2">The sequence shown here is derived from an EMBL/GenBank/DDBJ whole genome shotgun (WGS) entry which is preliminary data.</text>
</comment>
<evidence type="ECO:0000313" key="2">
    <source>
        <dbReference type="EMBL" id="KAK0629948.1"/>
    </source>
</evidence>
<protein>
    <submittedName>
        <fullName evidence="2">Uncharacterized protein</fullName>
    </submittedName>
</protein>
<feature type="region of interest" description="Disordered" evidence="1">
    <location>
        <begin position="1"/>
        <end position="62"/>
    </location>
</feature>
<gene>
    <name evidence="2" type="ORF">B0T17DRAFT_487560</name>
</gene>
<organism evidence="2 3">
    <name type="scientific">Bombardia bombarda</name>
    <dbReference type="NCBI Taxonomy" id="252184"/>
    <lineage>
        <taxon>Eukaryota</taxon>
        <taxon>Fungi</taxon>
        <taxon>Dikarya</taxon>
        <taxon>Ascomycota</taxon>
        <taxon>Pezizomycotina</taxon>
        <taxon>Sordariomycetes</taxon>
        <taxon>Sordariomycetidae</taxon>
        <taxon>Sordariales</taxon>
        <taxon>Lasiosphaeriaceae</taxon>
        <taxon>Bombardia</taxon>
    </lineage>
</organism>
<dbReference type="Proteomes" id="UP001174934">
    <property type="component" value="Unassembled WGS sequence"/>
</dbReference>
<reference evidence="2" key="1">
    <citation type="submission" date="2023-06" db="EMBL/GenBank/DDBJ databases">
        <title>Genome-scale phylogeny and comparative genomics of the fungal order Sordariales.</title>
        <authorList>
            <consortium name="Lawrence Berkeley National Laboratory"/>
            <person name="Hensen N."/>
            <person name="Bonometti L."/>
            <person name="Westerberg I."/>
            <person name="Brannstrom I.O."/>
            <person name="Guillou S."/>
            <person name="Cros-Aarteil S."/>
            <person name="Calhoun S."/>
            <person name="Haridas S."/>
            <person name="Kuo A."/>
            <person name="Mondo S."/>
            <person name="Pangilinan J."/>
            <person name="Riley R."/>
            <person name="LaButti K."/>
            <person name="Andreopoulos B."/>
            <person name="Lipzen A."/>
            <person name="Chen C."/>
            <person name="Yanf M."/>
            <person name="Daum C."/>
            <person name="Ng V."/>
            <person name="Clum A."/>
            <person name="Steindorff A."/>
            <person name="Ohm R."/>
            <person name="Martin F."/>
            <person name="Silar P."/>
            <person name="Natvig D."/>
            <person name="Lalanne C."/>
            <person name="Gautier V."/>
            <person name="Ament-velasquez S.L."/>
            <person name="Kruys A."/>
            <person name="Hutchinson M.I."/>
            <person name="Powell A.J."/>
            <person name="Barry K."/>
            <person name="Miller A.N."/>
            <person name="Grigoriev I.V."/>
            <person name="Debuchy R."/>
            <person name="Gladieux P."/>
            <person name="Thoren M.H."/>
            <person name="Johannesson H."/>
        </authorList>
    </citation>
    <scope>NUCLEOTIDE SEQUENCE</scope>
    <source>
        <strain evidence="2">SMH3391-2</strain>
    </source>
</reference>
<dbReference type="AlphaFoldDB" id="A0AA40CA83"/>
<accession>A0AA40CA83</accession>